<proteinExistence type="predicted"/>
<dbReference type="Proteomes" id="UP000030655">
    <property type="component" value="Unassembled WGS sequence"/>
</dbReference>
<evidence type="ECO:0000256" key="1">
    <source>
        <dbReference type="SAM" id="Phobius"/>
    </source>
</evidence>
<keyword evidence="1" id="KW-0812">Transmembrane</keyword>
<keyword evidence="1" id="KW-0472">Membrane</keyword>
<dbReference type="HOGENOM" id="CLU_2072572_0_0_1"/>
<dbReference type="EMBL" id="KK365137">
    <property type="protein sequence ID" value="KCZ81763.1"/>
    <property type="molecule type" value="Genomic_DNA"/>
</dbReference>
<accession>A0A059F3A0</accession>
<dbReference type="AlphaFoldDB" id="A0A059F3A0"/>
<reference evidence="3" key="1">
    <citation type="submission" date="2013-02" db="EMBL/GenBank/DDBJ databases">
        <authorList>
            <consortium name="The Broad Institute Genome Sequencing Platform"/>
            <person name="Cuomo C."/>
            <person name="Becnel J."/>
            <person name="Sanscrainte N."/>
            <person name="Walker B."/>
            <person name="Young S.K."/>
            <person name="Zeng Q."/>
            <person name="Gargeya S."/>
            <person name="Fitzgerald M."/>
            <person name="Haas B."/>
            <person name="Abouelleil A."/>
            <person name="Alvarado L."/>
            <person name="Arachchi H.M."/>
            <person name="Berlin A.M."/>
            <person name="Chapman S.B."/>
            <person name="Dewar J."/>
            <person name="Goldberg J."/>
            <person name="Griggs A."/>
            <person name="Gujja S."/>
            <person name="Hansen M."/>
            <person name="Howarth C."/>
            <person name="Imamovic A."/>
            <person name="Larimer J."/>
            <person name="McCowan C."/>
            <person name="Murphy C."/>
            <person name="Neiman D."/>
            <person name="Pearson M."/>
            <person name="Priest M."/>
            <person name="Roberts A."/>
            <person name="Saif S."/>
            <person name="Shea T."/>
            <person name="Sisk P."/>
            <person name="Sykes S."/>
            <person name="Wortman J."/>
            <person name="Nusbaum C."/>
            <person name="Birren B."/>
        </authorList>
    </citation>
    <scope>NUCLEOTIDE SEQUENCE [LARGE SCALE GENOMIC DNA]</scope>
    <source>
        <strain evidence="3">PRA339</strain>
    </source>
</reference>
<evidence type="ECO:0000313" key="3">
    <source>
        <dbReference type="Proteomes" id="UP000030655"/>
    </source>
</evidence>
<keyword evidence="1" id="KW-1133">Transmembrane helix</keyword>
<dbReference type="VEuPathDB" id="MicrosporidiaDB:H312_00803"/>
<name>A0A059F3A0_9MICR</name>
<organism evidence="2 3">
    <name type="scientific">Anncaliia algerae PRA339</name>
    <dbReference type="NCBI Taxonomy" id="1288291"/>
    <lineage>
        <taxon>Eukaryota</taxon>
        <taxon>Fungi</taxon>
        <taxon>Fungi incertae sedis</taxon>
        <taxon>Microsporidia</taxon>
        <taxon>Tubulinosematoidea</taxon>
        <taxon>Tubulinosematidae</taxon>
        <taxon>Anncaliia</taxon>
    </lineage>
</organism>
<protein>
    <submittedName>
        <fullName evidence="2">Uncharacterized protein</fullName>
    </submittedName>
</protein>
<keyword evidence="3" id="KW-1185">Reference proteome</keyword>
<gene>
    <name evidence="2" type="ORF">H312_00803</name>
</gene>
<feature type="transmembrane region" description="Helical" evidence="1">
    <location>
        <begin position="27"/>
        <end position="56"/>
    </location>
</feature>
<evidence type="ECO:0000313" key="2">
    <source>
        <dbReference type="EMBL" id="KCZ81763.1"/>
    </source>
</evidence>
<feature type="transmembrane region" description="Helical" evidence="1">
    <location>
        <begin position="94"/>
        <end position="116"/>
    </location>
</feature>
<sequence length="118" mass="14092">MANYFQISLSYLIIWTLESEKKLESTIYLMLFFIKIWLNYRTLSLVRIAAVTCFIFKKLKKDYIKIFNKACHCFFLFCLLKINSKTYLLKNFLFLFPAGIFIFIHSNVPSIVFLLYPS</sequence>
<reference evidence="2 3" key="2">
    <citation type="submission" date="2014-03" db="EMBL/GenBank/DDBJ databases">
        <title>The Genome Sequence of Anncaliia algerae insect isolate PRA339.</title>
        <authorList>
            <consortium name="The Broad Institute Genome Sequencing Platform"/>
            <consortium name="The Broad Institute Genome Sequencing Center for Infectious Disease"/>
            <person name="Cuomo C."/>
            <person name="Becnel J."/>
            <person name="Sanscrainte N."/>
            <person name="Walker B."/>
            <person name="Young S.K."/>
            <person name="Zeng Q."/>
            <person name="Gargeya S."/>
            <person name="Fitzgerald M."/>
            <person name="Haas B."/>
            <person name="Abouelleil A."/>
            <person name="Alvarado L."/>
            <person name="Arachchi H.M."/>
            <person name="Berlin A.M."/>
            <person name="Chapman S.B."/>
            <person name="Dewar J."/>
            <person name="Goldberg J."/>
            <person name="Griggs A."/>
            <person name="Gujja S."/>
            <person name="Hansen M."/>
            <person name="Howarth C."/>
            <person name="Imamovic A."/>
            <person name="Larimer J."/>
            <person name="McCowan C."/>
            <person name="Murphy C."/>
            <person name="Neiman D."/>
            <person name="Pearson M."/>
            <person name="Priest M."/>
            <person name="Roberts A."/>
            <person name="Saif S."/>
            <person name="Shea T."/>
            <person name="Sisk P."/>
            <person name="Sykes S."/>
            <person name="Wortman J."/>
            <person name="Nusbaum C."/>
            <person name="Birren B."/>
        </authorList>
    </citation>
    <scope>NUCLEOTIDE SEQUENCE [LARGE SCALE GENOMIC DNA]</scope>
    <source>
        <strain evidence="2 3">PRA339</strain>
    </source>
</reference>